<dbReference type="AlphaFoldDB" id="A0A6A4ZEM9"/>
<organism evidence="1 2">
    <name type="scientific">Aphanomyces astaci</name>
    <name type="common">Crayfish plague agent</name>
    <dbReference type="NCBI Taxonomy" id="112090"/>
    <lineage>
        <taxon>Eukaryota</taxon>
        <taxon>Sar</taxon>
        <taxon>Stramenopiles</taxon>
        <taxon>Oomycota</taxon>
        <taxon>Saprolegniomycetes</taxon>
        <taxon>Saprolegniales</taxon>
        <taxon>Verrucalvaceae</taxon>
        <taxon>Aphanomyces</taxon>
    </lineage>
</organism>
<evidence type="ECO:0000313" key="2">
    <source>
        <dbReference type="Proteomes" id="UP000469452"/>
    </source>
</evidence>
<accession>A0A6A4ZEM9</accession>
<dbReference type="VEuPathDB" id="FungiDB:H257_11873"/>
<evidence type="ECO:0000313" key="1">
    <source>
        <dbReference type="EMBL" id="KAF0705890.1"/>
    </source>
</evidence>
<dbReference type="Proteomes" id="UP000469452">
    <property type="component" value="Unassembled WGS sequence"/>
</dbReference>
<name>A0A6A4ZEM9_APHAT</name>
<comment type="caution">
    <text evidence="1">The sequence shown here is derived from an EMBL/GenBank/DDBJ whole genome shotgun (WGS) entry which is preliminary data.</text>
</comment>
<dbReference type="EMBL" id="VJMI01019978">
    <property type="protein sequence ID" value="KAF0705890.1"/>
    <property type="molecule type" value="Genomic_DNA"/>
</dbReference>
<dbReference type="SUPFAM" id="SSF48452">
    <property type="entry name" value="TPR-like"/>
    <property type="match status" value="1"/>
</dbReference>
<gene>
    <name evidence="1" type="ORF">AaE_014337</name>
</gene>
<proteinExistence type="predicted"/>
<dbReference type="Gene3D" id="1.25.40.10">
    <property type="entry name" value="Tetratricopeptide repeat domain"/>
    <property type="match status" value="1"/>
</dbReference>
<protein>
    <submittedName>
        <fullName evidence="1">Uncharacterized protein</fullName>
    </submittedName>
</protein>
<sequence>MREYDHALQFYTRSLDEMGKHHVTYHNMGLCFYSTRRLQDAQQCFEAATKLNSCYQKAATWLQRVTAELHPTAVVAANNDKEDPLLVSMQHIDLDVSTTPVEPLS</sequence>
<reference evidence="1 2" key="1">
    <citation type="submission" date="2019-06" db="EMBL/GenBank/DDBJ databases">
        <title>Genomics analysis of Aphanomyces spp. identifies a new class of oomycete effector associated with host adaptation.</title>
        <authorList>
            <person name="Gaulin E."/>
        </authorList>
    </citation>
    <scope>NUCLEOTIDE SEQUENCE [LARGE SCALE GENOMIC DNA]</scope>
    <source>
        <strain evidence="1 2">E</strain>
    </source>
</reference>
<dbReference type="InterPro" id="IPR011990">
    <property type="entry name" value="TPR-like_helical_dom_sf"/>
</dbReference>